<dbReference type="SUPFAM" id="SSF56024">
    <property type="entry name" value="Phospholipase D/nuclease"/>
    <property type="match status" value="2"/>
</dbReference>
<dbReference type="PANTHER" id="PTHR21248:SF12">
    <property type="entry name" value="CARDIOLIPIN SYNTHASE C"/>
    <property type="match status" value="1"/>
</dbReference>
<comment type="subcellular location">
    <subcellularLocation>
        <location evidence="2">Secreted</location>
    </subcellularLocation>
</comment>
<dbReference type="RefSeq" id="WP_377795129.1">
    <property type="nucleotide sequence ID" value="NZ_JBHSLW010000002.1"/>
</dbReference>
<organism evidence="7 8">
    <name type="scientific">Bosea eneae</name>
    <dbReference type="NCBI Taxonomy" id="151454"/>
    <lineage>
        <taxon>Bacteria</taxon>
        <taxon>Pseudomonadati</taxon>
        <taxon>Pseudomonadota</taxon>
        <taxon>Alphaproteobacteria</taxon>
        <taxon>Hyphomicrobiales</taxon>
        <taxon>Boseaceae</taxon>
        <taxon>Bosea</taxon>
    </lineage>
</organism>
<dbReference type="Gene3D" id="3.30.870.10">
    <property type="entry name" value="Endonuclease Chain A"/>
    <property type="match status" value="2"/>
</dbReference>
<evidence type="ECO:0000256" key="1">
    <source>
        <dbReference type="ARBA" id="ARBA00003145"/>
    </source>
</evidence>
<feature type="domain" description="PLD phosphodiesterase" evidence="6">
    <location>
        <begin position="407"/>
        <end position="434"/>
    </location>
</feature>
<proteinExistence type="predicted"/>
<accession>A0ABW0IIW2</accession>
<evidence type="ECO:0000256" key="4">
    <source>
        <dbReference type="ARBA" id="ARBA00022525"/>
    </source>
</evidence>
<evidence type="ECO:0000313" key="7">
    <source>
        <dbReference type="EMBL" id="MFC5418109.1"/>
    </source>
</evidence>
<keyword evidence="8" id="KW-1185">Reference proteome</keyword>
<evidence type="ECO:0000256" key="5">
    <source>
        <dbReference type="ARBA" id="ARBA00029594"/>
    </source>
</evidence>
<dbReference type="SMART" id="SM00155">
    <property type="entry name" value="PLDc"/>
    <property type="match status" value="2"/>
</dbReference>
<evidence type="ECO:0000256" key="2">
    <source>
        <dbReference type="ARBA" id="ARBA00004613"/>
    </source>
</evidence>
<dbReference type="PROSITE" id="PS50035">
    <property type="entry name" value="PLD"/>
    <property type="match status" value="2"/>
</dbReference>
<evidence type="ECO:0000259" key="6">
    <source>
        <dbReference type="PROSITE" id="PS50035"/>
    </source>
</evidence>
<keyword evidence="4" id="KW-0964">Secreted</keyword>
<feature type="domain" description="PLD phosphodiesterase" evidence="6">
    <location>
        <begin position="173"/>
        <end position="200"/>
    </location>
</feature>
<reference evidence="8" key="1">
    <citation type="journal article" date="2019" name="Int. J. Syst. Evol. Microbiol.">
        <title>The Global Catalogue of Microorganisms (GCM) 10K type strain sequencing project: providing services to taxonomists for standard genome sequencing and annotation.</title>
        <authorList>
            <consortium name="The Broad Institute Genomics Platform"/>
            <consortium name="The Broad Institute Genome Sequencing Center for Infectious Disease"/>
            <person name="Wu L."/>
            <person name="Ma J."/>
        </authorList>
    </citation>
    <scope>NUCLEOTIDE SEQUENCE [LARGE SCALE GENOMIC DNA]</scope>
    <source>
        <strain evidence="8">NCAIM B.01391</strain>
    </source>
</reference>
<dbReference type="InterPro" id="IPR001736">
    <property type="entry name" value="PLipase_D/transphosphatidylase"/>
</dbReference>
<dbReference type="Proteomes" id="UP001596053">
    <property type="component" value="Unassembled WGS sequence"/>
</dbReference>
<dbReference type="PANTHER" id="PTHR21248">
    <property type="entry name" value="CARDIOLIPIN SYNTHASE"/>
    <property type="match status" value="1"/>
</dbReference>
<comment type="caution">
    <text evidence="7">The sequence shown here is derived from an EMBL/GenBank/DDBJ whole genome shotgun (WGS) entry which is preliminary data.</text>
</comment>
<comment type="function">
    <text evidence="1">Could be a virulence factor.</text>
</comment>
<protein>
    <recommendedName>
        <fullName evidence="3">Phospholipase D</fullName>
    </recommendedName>
    <alternativeName>
        <fullName evidence="5">Choline phosphatase</fullName>
    </alternativeName>
</protein>
<name>A0ABW0IIW2_9HYPH</name>
<dbReference type="CDD" id="cd09111">
    <property type="entry name" value="PLDc_ymdC_like_1"/>
    <property type="match status" value="1"/>
</dbReference>
<dbReference type="InterPro" id="IPR025202">
    <property type="entry name" value="PLD-like_dom"/>
</dbReference>
<evidence type="ECO:0000256" key="3">
    <source>
        <dbReference type="ARBA" id="ARBA00018392"/>
    </source>
</evidence>
<dbReference type="Pfam" id="PF13091">
    <property type="entry name" value="PLDc_2"/>
    <property type="match status" value="2"/>
</dbReference>
<dbReference type="EMBL" id="JBHSLW010000002">
    <property type="protein sequence ID" value="MFC5418109.1"/>
    <property type="molecule type" value="Genomic_DNA"/>
</dbReference>
<sequence length="515" mass="56088">MSFLEVLIAALALIALIAVAAAYSYGRFARRTSAPHSHALPPAEAQTPIDRALAPLLTAHPDLNGATLLADGARAFAARVLTARNAGRSLDLQYYYWRKDTAGRLLMREIIAAADRGVRVRLLIDDINTRGNDSVYLSLDAHPNIEVRLFNPSRNRSNGIRRGLELALRAFRVTRRMHNKAWIADGRLAIIGGRNIGNAYFNAARASNFHDLDLLVAGETVSQAAVIFDGFWNSPSAVPIASLSRPIARRLPSLPAPSIGRDRTNAQALLRLVETLDAGAALVQLLDELRWIAQVQIISDPPEKAVGAGAQGWLARRLYRAIAETQSELQITSPYFIPGERGLQALSDLVARGAEVTILTNSLAATDVVAVHGAYASYRKRLLQQGVRLFELRPELMPAGVSLFGSKGASLHTKAFTVDRHTGFIGSFNFDPRSASLNTEMGVVVVDDGLVAEMRDIFARETTPHCSFRLGLDHGRVCWDEASRPGGRLLQEPLAGFGRRLTAALVRLLPIESQL</sequence>
<gene>
    <name evidence="7" type="ORF">ACFPOB_00855</name>
</gene>
<evidence type="ECO:0000313" key="8">
    <source>
        <dbReference type="Proteomes" id="UP001596053"/>
    </source>
</evidence>
<dbReference type="CDD" id="cd09113">
    <property type="entry name" value="PLDc_ymdC_like_2"/>
    <property type="match status" value="1"/>
</dbReference>